<sequence>MTFTMVGKQTKSYSVEIANSTGDVSYEFPALPDSQPVSSVAVD</sequence>
<evidence type="ECO:0000313" key="1">
    <source>
        <dbReference type="EMBL" id="EEC58465.1"/>
    </source>
</evidence>
<dbReference type="EMBL" id="ABVQ01000034">
    <property type="protein sequence ID" value="EEC58465.1"/>
    <property type="molecule type" value="Genomic_DNA"/>
</dbReference>
<reference evidence="1 2" key="1">
    <citation type="submission" date="2008-11" db="EMBL/GenBank/DDBJ databases">
        <title>Draft genome sequence of Bacteroides pectinophilus (ATCC 43243).</title>
        <authorList>
            <person name="Sudarsanam P."/>
            <person name="Ley R."/>
            <person name="Guruge J."/>
            <person name="Turnbaugh P.J."/>
            <person name="Mahowald M."/>
            <person name="Liep D."/>
            <person name="Gordon J."/>
        </authorList>
    </citation>
    <scope>NUCLEOTIDE SEQUENCE [LARGE SCALE GENOMIC DNA]</scope>
    <source>
        <strain evidence="1 2">ATCC 43243</strain>
    </source>
</reference>
<dbReference type="HOGENOM" id="CLU_3229786_0_0_9"/>
<dbReference type="AlphaFoldDB" id="B7APJ1"/>
<name>B7APJ1_9FIRM</name>
<reference evidence="1 2" key="2">
    <citation type="submission" date="2008-11" db="EMBL/GenBank/DDBJ databases">
        <authorList>
            <person name="Fulton L."/>
            <person name="Clifton S."/>
            <person name="Fulton B."/>
            <person name="Xu J."/>
            <person name="Minx P."/>
            <person name="Pepin K.H."/>
            <person name="Johnson M."/>
            <person name="Bhonagiri V."/>
            <person name="Nash W.E."/>
            <person name="Mardis E.R."/>
            <person name="Wilson R.K."/>
        </authorList>
    </citation>
    <scope>NUCLEOTIDE SEQUENCE [LARGE SCALE GENOMIC DNA]</scope>
    <source>
        <strain evidence="1 2">ATCC 43243</strain>
    </source>
</reference>
<dbReference type="Proteomes" id="UP000003136">
    <property type="component" value="Unassembled WGS sequence"/>
</dbReference>
<gene>
    <name evidence="1" type="ORF">BACPEC_00597</name>
</gene>
<organism evidence="1 2">
    <name type="scientific">[Bacteroides] pectinophilus ATCC 43243</name>
    <dbReference type="NCBI Taxonomy" id="483218"/>
    <lineage>
        <taxon>Bacteria</taxon>
        <taxon>Bacillati</taxon>
        <taxon>Bacillota</taxon>
        <taxon>Clostridia</taxon>
        <taxon>Eubacteriales</taxon>
    </lineage>
</organism>
<comment type="caution">
    <text evidence="1">The sequence shown here is derived from an EMBL/GenBank/DDBJ whole genome shotgun (WGS) entry which is preliminary data.</text>
</comment>
<protein>
    <submittedName>
        <fullName evidence="1">Uncharacterized protein</fullName>
    </submittedName>
</protein>
<accession>B7APJ1</accession>
<keyword evidence="2" id="KW-1185">Reference proteome</keyword>
<evidence type="ECO:0000313" key="2">
    <source>
        <dbReference type="Proteomes" id="UP000003136"/>
    </source>
</evidence>
<proteinExistence type="predicted"/>